<feature type="compositionally biased region" description="Acidic residues" evidence="1">
    <location>
        <begin position="36"/>
        <end position="46"/>
    </location>
</feature>
<proteinExistence type="predicted"/>
<keyword evidence="3" id="KW-1185">Reference proteome</keyword>
<feature type="compositionally biased region" description="Basic and acidic residues" evidence="1">
    <location>
        <begin position="52"/>
        <end position="63"/>
    </location>
</feature>
<organism evidence="2 3">
    <name type="scientific">Cylicostephanus goldi</name>
    <name type="common">Nematode worm</name>
    <dbReference type="NCBI Taxonomy" id="71465"/>
    <lineage>
        <taxon>Eukaryota</taxon>
        <taxon>Metazoa</taxon>
        <taxon>Ecdysozoa</taxon>
        <taxon>Nematoda</taxon>
        <taxon>Chromadorea</taxon>
        <taxon>Rhabditida</taxon>
        <taxon>Rhabditina</taxon>
        <taxon>Rhabditomorpha</taxon>
        <taxon>Strongyloidea</taxon>
        <taxon>Strongylidae</taxon>
        <taxon>Cylicostephanus</taxon>
    </lineage>
</organism>
<evidence type="ECO:0000256" key="1">
    <source>
        <dbReference type="SAM" id="MobiDB-lite"/>
    </source>
</evidence>
<protein>
    <submittedName>
        <fullName evidence="2">Uncharacterized protein</fullName>
    </submittedName>
</protein>
<accession>A0A3P6UGS2</accession>
<dbReference type="AlphaFoldDB" id="A0A3P6UGS2"/>
<sequence length="131" mass="14941">MFKTDTPSRTSQFYTTLQPMKPRNSCVVKRRAPVEAPEDELLDLEESFSYGKTRDRRELREDPEIPAPSKEPNTLYECVSKGILNMGKAAALICRLGEGKFNNAAYEEFLHSDTAYRSKPNFEDLDGDQDN</sequence>
<feature type="region of interest" description="Disordered" evidence="1">
    <location>
        <begin position="32"/>
        <end position="72"/>
    </location>
</feature>
<dbReference type="EMBL" id="UYRV01025380">
    <property type="protein sequence ID" value="VDK77374.1"/>
    <property type="molecule type" value="Genomic_DNA"/>
</dbReference>
<evidence type="ECO:0000313" key="3">
    <source>
        <dbReference type="Proteomes" id="UP000271889"/>
    </source>
</evidence>
<name>A0A3P6UGS2_CYLGO</name>
<dbReference type="Proteomes" id="UP000271889">
    <property type="component" value="Unassembled WGS sequence"/>
</dbReference>
<feature type="non-terminal residue" evidence="2">
    <location>
        <position position="131"/>
    </location>
</feature>
<reference evidence="2 3" key="1">
    <citation type="submission" date="2018-11" db="EMBL/GenBank/DDBJ databases">
        <authorList>
            <consortium name="Pathogen Informatics"/>
        </authorList>
    </citation>
    <scope>NUCLEOTIDE SEQUENCE [LARGE SCALE GENOMIC DNA]</scope>
</reference>
<evidence type="ECO:0000313" key="2">
    <source>
        <dbReference type="EMBL" id="VDK77374.1"/>
    </source>
</evidence>
<dbReference type="OrthoDB" id="10465727at2759"/>
<gene>
    <name evidence="2" type="ORF">CGOC_LOCUS7339</name>
</gene>